<evidence type="ECO:0000256" key="6">
    <source>
        <dbReference type="ARBA" id="ARBA00022898"/>
    </source>
</evidence>
<gene>
    <name evidence="8" type="ORF">ACFFUT_12965</name>
</gene>
<comment type="cofactor">
    <cofactor evidence="4">
        <name>Mg(2+)</name>
        <dbReference type="ChEBI" id="CHEBI:18420"/>
    </cofactor>
</comment>
<dbReference type="Gene3D" id="3.40.50.1100">
    <property type="match status" value="2"/>
</dbReference>
<dbReference type="InterPro" id="IPR036052">
    <property type="entry name" value="TrpB-like_PALP_sf"/>
</dbReference>
<dbReference type="Pfam" id="PF00291">
    <property type="entry name" value="PALP"/>
    <property type="match status" value="1"/>
</dbReference>
<dbReference type="EMBL" id="JBHMEA010000042">
    <property type="protein sequence ID" value="MFB9232700.1"/>
    <property type="molecule type" value="Genomic_DNA"/>
</dbReference>
<accession>A0ABV5JHV2</accession>
<proteinExistence type="predicted"/>
<comment type="cofactor">
    <cofactor evidence="3">
        <name>Mn(2+)</name>
        <dbReference type="ChEBI" id="CHEBI:29035"/>
    </cofactor>
</comment>
<evidence type="ECO:0000256" key="3">
    <source>
        <dbReference type="ARBA" id="ARBA00001936"/>
    </source>
</evidence>
<comment type="cofactor">
    <cofactor evidence="1">
        <name>Ca(2+)</name>
        <dbReference type="ChEBI" id="CHEBI:29108"/>
    </cofactor>
</comment>
<feature type="domain" description="Tryptophan synthase beta chain-like PALP" evidence="7">
    <location>
        <begin position="34"/>
        <end position="322"/>
    </location>
</feature>
<dbReference type="PANTHER" id="PTHR43050">
    <property type="entry name" value="SERINE / THREONINE RACEMASE FAMILY MEMBER"/>
    <property type="match status" value="1"/>
</dbReference>
<dbReference type="CDD" id="cd01562">
    <property type="entry name" value="Thr-dehyd"/>
    <property type="match status" value="1"/>
</dbReference>
<evidence type="ECO:0000259" key="7">
    <source>
        <dbReference type="Pfam" id="PF00291"/>
    </source>
</evidence>
<evidence type="ECO:0000256" key="5">
    <source>
        <dbReference type="ARBA" id="ARBA00022842"/>
    </source>
</evidence>
<keyword evidence="9" id="KW-1185">Reference proteome</keyword>
<evidence type="ECO:0000313" key="9">
    <source>
        <dbReference type="Proteomes" id="UP001589683"/>
    </source>
</evidence>
<dbReference type="PANTHER" id="PTHR43050:SF1">
    <property type="entry name" value="SERINE RACEMASE"/>
    <property type="match status" value="1"/>
</dbReference>
<name>A0ABV5JHV2_9RHOB</name>
<organism evidence="8 9">
    <name type="scientific">Pseudohalocynthiibacter aestuariivivens</name>
    <dbReference type="NCBI Taxonomy" id="1591409"/>
    <lineage>
        <taxon>Bacteria</taxon>
        <taxon>Pseudomonadati</taxon>
        <taxon>Pseudomonadota</taxon>
        <taxon>Alphaproteobacteria</taxon>
        <taxon>Rhodobacterales</taxon>
        <taxon>Paracoccaceae</taxon>
        <taxon>Pseudohalocynthiibacter</taxon>
    </lineage>
</organism>
<reference evidence="8 9" key="1">
    <citation type="submission" date="2024-09" db="EMBL/GenBank/DDBJ databases">
        <authorList>
            <person name="Sun Q."/>
            <person name="Mori K."/>
        </authorList>
    </citation>
    <scope>NUCLEOTIDE SEQUENCE [LARGE SCALE GENOMIC DNA]</scope>
    <source>
        <strain evidence="8 9">CECT 8726</strain>
    </source>
</reference>
<comment type="caution">
    <text evidence="8">The sequence shown here is derived from an EMBL/GenBank/DDBJ whole genome shotgun (WGS) entry which is preliminary data.</text>
</comment>
<keyword evidence="6" id="KW-0663">Pyridoxal phosphate</keyword>
<protein>
    <submittedName>
        <fullName evidence="8">Threonine/serine dehydratase</fullName>
    </submittedName>
</protein>
<comment type="cofactor">
    <cofactor evidence="2">
        <name>pyridoxal 5'-phosphate</name>
        <dbReference type="ChEBI" id="CHEBI:597326"/>
    </cofactor>
</comment>
<dbReference type="InterPro" id="IPR000634">
    <property type="entry name" value="Ser/Thr_deHydtase_PyrdxlP-BS"/>
</dbReference>
<keyword evidence="5" id="KW-0460">Magnesium</keyword>
<evidence type="ECO:0000256" key="4">
    <source>
        <dbReference type="ARBA" id="ARBA00001946"/>
    </source>
</evidence>
<dbReference type="SUPFAM" id="SSF53686">
    <property type="entry name" value="Tryptophan synthase beta subunit-like PLP-dependent enzymes"/>
    <property type="match status" value="1"/>
</dbReference>
<dbReference type="Proteomes" id="UP001589683">
    <property type="component" value="Unassembled WGS sequence"/>
</dbReference>
<dbReference type="InterPro" id="IPR001926">
    <property type="entry name" value="TrpB-like_PALP"/>
</dbReference>
<evidence type="ECO:0000256" key="2">
    <source>
        <dbReference type="ARBA" id="ARBA00001933"/>
    </source>
</evidence>
<evidence type="ECO:0000256" key="1">
    <source>
        <dbReference type="ARBA" id="ARBA00001913"/>
    </source>
</evidence>
<dbReference type="RefSeq" id="WP_247078681.1">
    <property type="nucleotide sequence ID" value="NZ_JAGFNU010000010.1"/>
</dbReference>
<dbReference type="PROSITE" id="PS00165">
    <property type="entry name" value="DEHYDRATASE_SER_THR"/>
    <property type="match status" value="1"/>
</dbReference>
<evidence type="ECO:0000313" key="8">
    <source>
        <dbReference type="EMBL" id="MFB9232700.1"/>
    </source>
</evidence>
<sequence length="340" mass="35742">MNKANNPMQANPDQILSAPTLDEVRTAAGTLAAAITLTPLLQSPEVNARLKGRLLIKNEAMQRTGAFKFRGAYNRISQMSPTQKARGVITYSSGNHAQGVALAAKLLGTTALIVMPSDVPQAKMDHTRALGAEVVTFEREKDSSDDVVARLRGHTGRIIVPPSEDRRILAGGGTVPLEILQQAETPPDVVLVPCGGGGLSAVTALVMKAMSPETQVFGVEPALFDDTRRSLALGRRVENPVGRKTICDAIMTPTPNSLTFSINKELLAGVLTVTDDEVRDAMLFAFQNFKIVAEPGGAVGLAAVLSGKIGITGKTIAVVITGGNVDRGRFADALAAAKNS</sequence>